<dbReference type="AlphaFoldDB" id="A0AAJ7TP56"/>
<keyword evidence="4" id="KW-1185">Reference proteome</keyword>
<dbReference type="KEGG" id="pmrn:116948166"/>
<dbReference type="Pfam" id="PF00307">
    <property type="entry name" value="CH"/>
    <property type="match status" value="1"/>
</dbReference>
<evidence type="ECO:0000313" key="4">
    <source>
        <dbReference type="Proteomes" id="UP001318040"/>
    </source>
</evidence>
<organism evidence="4 5">
    <name type="scientific">Petromyzon marinus</name>
    <name type="common">Sea lamprey</name>
    <dbReference type="NCBI Taxonomy" id="7757"/>
    <lineage>
        <taxon>Eukaryota</taxon>
        <taxon>Metazoa</taxon>
        <taxon>Chordata</taxon>
        <taxon>Craniata</taxon>
        <taxon>Vertebrata</taxon>
        <taxon>Cyclostomata</taxon>
        <taxon>Hyperoartia</taxon>
        <taxon>Petromyzontiformes</taxon>
        <taxon>Petromyzontidae</taxon>
        <taxon>Petromyzon</taxon>
    </lineage>
</organism>
<dbReference type="RefSeq" id="XP_032820485.1">
    <property type="nucleotide sequence ID" value="XM_032964594.1"/>
</dbReference>
<dbReference type="InterPro" id="IPR036872">
    <property type="entry name" value="CH_dom_sf"/>
</dbReference>
<feature type="compositionally biased region" description="Low complexity" evidence="2">
    <location>
        <begin position="463"/>
        <end position="482"/>
    </location>
</feature>
<feature type="region of interest" description="Disordered" evidence="2">
    <location>
        <begin position="196"/>
        <end position="220"/>
    </location>
</feature>
<sequence length="569" mass="61782">MNFVRTQHCIALTHKRMTFLCFIFFREGLQMTHLPTSTESSSQLQAYVCWVNGQLRRVAGAAPIRELRADMRDGTALANLLLALLGVRVHVHETPSTADEARDNVEAVLGFIASRGVRLHQTSAQDIIDGNLKPIMRVVLALAAHFKPTSQRRRYSGSGAGEASSPTAMANRAPRSAVAMAQSAAAICEARVPPCPLQSEDSAPPGLPETPSSPSALTFRSVRDRVRHYEGQRGHGVTGDTPASPRSQCDATSMKPIAVAPADHVTDTSGQSEQGRTTLKERLRIYSEDGGGFLEAVGWEADVRSVQNLLNSLQAVLLNGILSEEEEEELQLQLSEDNAWEKTIILQGRLHQATEECHLLKQDVLKWKQESVHTKGVVDGLRSCLTQQEATLLQAKQELLRANIERESAVHHNAELQKKLEEKSALISELRREATLRRREGEEGRSQRRSFSNGAARPSGLTSPGHNASGHSSPGHNSPSHSYVHANHSLIRESLGSLRRGLSSHDPRQHTLDTLEQSILVLLESSGRASQARDARAGTKQTSAAPRAPLAVAGPPHATSTSASNSPAS</sequence>
<protein>
    <submittedName>
        <fullName evidence="5">Dixin isoform X1</fullName>
    </submittedName>
</protein>
<dbReference type="GeneID" id="116948166"/>
<evidence type="ECO:0000256" key="2">
    <source>
        <dbReference type="SAM" id="MobiDB-lite"/>
    </source>
</evidence>
<evidence type="ECO:0000313" key="5">
    <source>
        <dbReference type="RefSeq" id="XP_032820485.1"/>
    </source>
</evidence>
<name>A0AAJ7TP56_PETMA</name>
<feature type="coiled-coil region" evidence="1">
    <location>
        <begin position="350"/>
        <end position="433"/>
    </location>
</feature>
<dbReference type="Proteomes" id="UP001318040">
    <property type="component" value="Chromosome 32"/>
</dbReference>
<feature type="region of interest" description="Disordered" evidence="2">
    <location>
        <begin position="527"/>
        <end position="569"/>
    </location>
</feature>
<accession>A0AAJ7TP56</accession>
<dbReference type="InterPro" id="IPR001715">
    <property type="entry name" value="CH_dom"/>
</dbReference>
<feature type="region of interest" description="Disordered" evidence="2">
    <location>
        <begin position="436"/>
        <end position="483"/>
    </location>
</feature>
<dbReference type="SUPFAM" id="SSF47576">
    <property type="entry name" value="Calponin-homology domain, CH-domain"/>
    <property type="match status" value="1"/>
</dbReference>
<evidence type="ECO:0000259" key="3">
    <source>
        <dbReference type="PROSITE" id="PS50021"/>
    </source>
</evidence>
<keyword evidence="1" id="KW-0175">Coiled coil</keyword>
<dbReference type="SMART" id="SM00033">
    <property type="entry name" value="CH"/>
    <property type="match status" value="1"/>
</dbReference>
<feature type="region of interest" description="Disordered" evidence="2">
    <location>
        <begin position="230"/>
        <end position="249"/>
    </location>
</feature>
<evidence type="ECO:0000256" key="1">
    <source>
        <dbReference type="SAM" id="Coils"/>
    </source>
</evidence>
<proteinExistence type="predicted"/>
<feature type="compositionally biased region" description="Basic and acidic residues" evidence="2">
    <location>
        <begin position="436"/>
        <end position="446"/>
    </location>
</feature>
<reference evidence="5" key="1">
    <citation type="submission" date="2025-08" db="UniProtKB">
        <authorList>
            <consortium name="RefSeq"/>
        </authorList>
    </citation>
    <scope>IDENTIFICATION</scope>
    <source>
        <tissue evidence="5">Sperm</tissue>
    </source>
</reference>
<feature type="region of interest" description="Disordered" evidence="2">
    <location>
        <begin position="151"/>
        <end position="176"/>
    </location>
</feature>
<feature type="domain" description="Calponin-homology (CH)" evidence="3">
    <location>
        <begin position="41"/>
        <end position="147"/>
    </location>
</feature>
<gene>
    <name evidence="5" type="primary">DIXDC1</name>
</gene>
<feature type="compositionally biased region" description="Low complexity" evidence="2">
    <location>
        <begin position="555"/>
        <end position="569"/>
    </location>
</feature>
<dbReference type="CTD" id="85458"/>
<dbReference type="Gene3D" id="1.10.418.10">
    <property type="entry name" value="Calponin-like domain"/>
    <property type="match status" value="1"/>
</dbReference>
<dbReference type="PROSITE" id="PS50021">
    <property type="entry name" value="CH"/>
    <property type="match status" value="1"/>
</dbReference>